<keyword evidence="2" id="KW-1185">Reference proteome</keyword>
<reference evidence="1" key="2">
    <citation type="submission" date="2023-03" db="EMBL/GenBank/DDBJ databases">
        <authorList>
            <person name="Inwood S.N."/>
            <person name="Skelly J.G."/>
            <person name="Guhlin J."/>
            <person name="Harrop T.W.R."/>
            <person name="Goldson S.G."/>
            <person name="Dearden P.K."/>
        </authorList>
    </citation>
    <scope>NUCLEOTIDE SEQUENCE</scope>
    <source>
        <strain evidence="1">Lincoln</strain>
        <tissue evidence="1">Whole body</tissue>
    </source>
</reference>
<reference evidence="1" key="1">
    <citation type="journal article" date="2023" name="bioRxiv">
        <title>Scaffold-level genome assemblies of two parasitoid biocontrol wasps reveal the parthenogenesis mechanism and an associated novel virus.</title>
        <authorList>
            <person name="Inwood S."/>
            <person name="Skelly J."/>
            <person name="Guhlin J."/>
            <person name="Harrop T."/>
            <person name="Goldson S."/>
            <person name="Dearden P."/>
        </authorList>
    </citation>
    <scope>NUCLEOTIDE SEQUENCE</scope>
    <source>
        <strain evidence="1">Lincoln</strain>
        <tissue evidence="1">Whole body</tissue>
    </source>
</reference>
<organism evidence="1 2">
    <name type="scientific">Microctonus hyperodae</name>
    <name type="common">Parasitoid wasp</name>
    <dbReference type="NCBI Taxonomy" id="165561"/>
    <lineage>
        <taxon>Eukaryota</taxon>
        <taxon>Metazoa</taxon>
        <taxon>Ecdysozoa</taxon>
        <taxon>Arthropoda</taxon>
        <taxon>Hexapoda</taxon>
        <taxon>Insecta</taxon>
        <taxon>Pterygota</taxon>
        <taxon>Neoptera</taxon>
        <taxon>Endopterygota</taxon>
        <taxon>Hymenoptera</taxon>
        <taxon>Apocrita</taxon>
        <taxon>Ichneumonoidea</taxon>
        <taxon>Braconidae</taxon>
        <taxon>Euphorinae</taxon>
        <taxon>Microctonus</taxon>
    </lineage>
</organism>
<evidence type="ECO:0000313" key="1">
    <source>
        <dbReference type="EMBL" id="KAK0181515.1"/>
    </source>
</evidence>
<dbReference type="AlphaFoldDB" id="A0AA39G4P8"/>
<dbReference type="EMBL" id="JAQQBR010000002">
    <property type="protein sequence ID" value="KAK0181515.1"/>
    <property type="molecule type" value="Genomic_DNA"/>
</dbReference>
<proteinExistence type="predicted"/>
<name>A0AA39G4P8_MICHY</name>
<evidence type="ECO:0000313" key="2">
    <source>
        <dbReference type="Proteomes" id="UP001168972"/>
    </source>
</evidence>
<comment type="caution">
    <text evidence="1">The sequence shown here is derived from an EMBL/GenBank/DDBJ whole genome shotgun (WGS) entry which is preliminary data.</text>
</comment>
<dbReference type="Proteomes" id="UP001168972">
    <property type="component" value="Unassembled WGS sequence"/>
</dbReference>
<accession>A0AA39G4P8</accession>
<sequence length="150" mass="17091">MKINHFNGQSIAVKRQSNQNSWLPQTCPYTTSSSSSLEFARIAIKFGFISWIVLCELTEIGRHIEDVRRRKQHVDVGRDCSGCHQQREQPSGNFNFKFAAPLQPEASVNFKFSGYGWKSLKQPCPSRFTTVGLVFVFAARQEEYIVVNSL</sequence>
<protein>
    <submittedName>
        <fullName evidence="1">Uncharacterized protein</fullName>
    </submittedName>
</protein>
<gene>
    <name evidence="1" type="ORF">PV327_003793</name>
</gene>